<evidence type="ECO:0000313" key="4">
    <source>
        <dbReference type="Proteomes" id="UP000235145"/>
    </source>
</evidence>
<reference evidence="3 4" key="1">
    <citation type="journal article" date="2017" name="Nat. Commun.">
        <title>Genome assembly with in vitro proximity ligation data and whole-genome triplication in lettuce.</title>
        <authorList>
            <person name="Reyes-Chin-Wo S."/>
            <person name="Wang Z."/>
            <person name="Yang X."/>
            <person name="Kozik A."/>
            <person name="Arikit S."/>
            <person name="Song C."/>
            <person name="Xia L."/>
            <person name="Froenicke L."/>
            <person name="Lavelle D.O."/>
            <person name="Truco M.J."/>
            <person name="Xia R."/>
            <person name="Zhu S."/>
            <person name="Xu C."/>
            <person name="Xu H."/>
            <person name="Xu X."/>
            <person name="Cox K."/>
            <person name="Korf I."/>
            <person name="Meyers B.C."/>
            <person name="Michelmore R.W."/>
        </authorList>
    </citation>
    <scope>NUCLEOTIDE SEQUENCE [LARGE SCALE GENOMIC DNA]</scope>
    <source>
        <strain evidence="4">cv. Salinas</strain>
        <tissue evidence="3">Seedlings</tissue>
    </source>
</reference>
<gene>
    <name evidence="3" type="ORF">LSAT_V11C700363800</name>
</gene>
<feature type="compositionally biased region" description="Basic and acidic residues" evidence="1">
    <location>
        <begin position="24"/>
        <end position="36"/>
    </location>
</feature>
<dbReference type="Proteomes" id="UP000235145">
    <property type="component" value="Unassembled WGS sequence"/>
</dbReference>
<dbReference type="InterPro" id="IPR055298">
    <property type="entry name" value="AtLOH3-like"/>
</dbReference>
<name>A0A9R1V129_LACSA</name>
<dbReference type="Pfam" id="PF05699">
    <property type="entry name" value="Dimer_Tnp_hAT"/>
    <property type="match status" value="1"/>
</dbReference>
<dbReference type="InterPro" id="IPR025398">
    <property type="entry name" value="DUF4371"/>
</dbReference>
<dbReference type="SUPFAM" id="SSF53098">
    <property type="entry name" value="Ribonuclease H-like"/>
    <property type="match status" value="1"/>
</dbReference>
<sequence length="737" mass="84854">MNIMLRFYKKKKKDNTSSLSNDNEETHGNSKEETHPSKYMRVDLNTLPADPRERPSMEVYHVNQRDEIRRAYLQKGPCQPRDHSFQQRDIGGRLRRFNPSWFNDYKYWLEYSTKLEAAFCLCCYLFKPEIKNQGGSDHFVKNGFNTWNKRLSLEHHNNGAPHNMAILNDLVRTNQRIRLNASIDCVRFLLRQGLPFRGHDESEDSINRGSVVLKNAPKNSQMTSSSIQKDIVHVAAKETTKVIVKDIISEFFAILVDESRDVSCKEQMTLVLRFVNSQWVVVERFIGIKHVSDTSALSLKTTIYSFLTECGLSPYKIRGQGYDGASNMSGAFNGLKTLILNEVKSAHFIHCFAHQLQLTLVFVAKNHPDINDFFDLISRLLNMIGDIQSGTGLNQEVGIKRPCDTRWGSHFGSLLNIKRVYYSICEVLEDVKVNSNCQDHRAEARCLLKFLQTFDFIFCLHLMVDILGVTNDLNATLQKKDQDIVNAMHQVRSSKDRLNHMWEEGWESFLKDVTLFCEKCDIEILNMEDPYYSGTSRRKVSQINYLHHYKVDVFIAVIDMQSQELNNRFNEINTSLLVSMASLCPSNSFPAFNVEELLKMATFYSNEFPEHDLGALRASLQNYIVDVRGDERFKNLKGIGNLAKMMVETNKHTIYPMVYLLLKLALTLPVATSTVERAFSGMKLIKNNLRNKMSDQFINEFLVSYIEKDVLDSISNDIIIDFFRKMSTRHTTGVITS</sequence>
<dbReference type="PANTHER" id="PTHR11697">
    <property type="entry name" value="GENERAL TRANSCRIPTION FACTOR 2-RELATED ZINC FINGER PROTEIN"/>
    <property type="match status" value="1"/>
</dbReference>
<dbReference type="GO" id="GO:0046983">
    <property type="term" value="F:protein dimerization activity"/>
    <property type="evidence" value="ECO:0007669"/>
    <property type="project" value="InterPro"/>
</dbReference>
<protein>
    <recommendedName>
        <fullName evidence="2">TTF-type domain-containing protein</fullName>
    </recommendedName>
</protein>
<dbReference type="AlphaFoldDB" id="A0A9R1V129"/>
<dbReference type="EMBL" id="NBSK02000007">
    <property type="protein sequence ID" value="KAJ0196964.1"/>
    <property type="molecule type" value="Genomic_DNA"/>
</dbReference>
<keyword evidence="4" id="KW-1185">Reference proteome</keyword>
<dbReference type="PANTHER" id="PTHR11697:SF230">
    <property type="entry name" value="ZINC FINGER, MYM DOMAIN CONTAINING 1"/>
    <property type="match status" value="1"/>
</dbReference>
<evidence type="ECO:0000259" key="2">
    <source>
        <dbReference type="SMART" id="SM00597"/>
    </source>
</evidence>
<proteinExistence type="predicted"/>
<comment type="caution">
    <text evidence="3">The sequence shown here is derived from an EMBL/GenBank/DDBJ whole genome shotgun (WGS) entry which is preliminary data.</text>
</comment>
<dbReference type="InterPro" id="IPR006580">
    <property type="entry name" value="Znf_TTF"/>
</dbReference>
<accession>A0A9R1V129</accession>
<evidence type="ECO:0000256" key="1">
    <source>
        <dbReference type="SAM" id="MobiDB-lite"/>
    </source>
</evidence>
<evidence type="ECO:0000313" key="3">
    <source>
        <dbReference type="EMBL" id="KAJ0196964.1"/>
    </source>
</evidence>
<dbReference type="Pfam" id="PF14291">
    <property type="entry name" value="DUF4371"/>
    <property type="match status" value="1"/>
</dbReference>
<dbReference type="InterPro" id="IPR012337">
    <property type="entry name" value="RNaseH-like_sf"/>
</dbReference>
<dbReference type="SMART" id="SM00597">
    <property type="entry name" value="ZnF_TTF"/>
    <property type="match status" value="1"/>
</dbReference>
<dbReference type="InterPro" id="IPR008906">
    <property type="entry name" value="HATC_C_dom"/>
</dbReference>
<feature type="region of interest" description="Disordered" evidence="1">
    <location>
        <begin position="10"/>
        <end position="39"/>
    </location>
</feature>
<organism evidence="3 4">
    <name type="scientific">Lactuca sativa</name>
    <name type="common">Garden lettuce</name>
    <dbReference type="NCBI Taxonomy" id="4236"/>
    <lineage>
        <taxon>Eukaryota</taxon>
        <taxon>Viridiplantae</taxon>
        <taxon>Streptophyta</taxon>
        <taxon>Embryophyta</taxon>
        <taxon>Tracheophyta</taxon>
        <taxon>Spermatophyta</taxon>
        <taxon>Magnoliopsida</taxon>
        <taxon>eudicotyledons</taxon>
        <taxon>Gunneridae</taxon>
        <taxon>Pentapetalae</taxon>
        <taxon>asterids</taxon>
        <taxon>campanulids</taxon>
        <taxon>Asterales</taxon>
        <taxon>Asteraceae</taxon>
        <taxon>Cichorioideae</taxon>
        <taxon>Cichorieae</taxon>
        <taxon>Lactucinae</taxon>
        <taxon>Lactuca</taxon>
    </lineage>
</organism>
<feature type="domain" description="TTF-type" evidence="2">
    <location>
        <begin position="93"/>
        <end position="201"/>
    </location>
</feature>